<reference evidence="1" key="1">
    <citation type="submission" date="2022-02" db="EMBL/GenBank/DDBJ databases">
        <title>Plant Genome Project.</title>
        <authorList>
            <person name="Zhang R.-G."/>
        </authorList>
    </citation>
    <scope>NUCLEOTIDE SEQUENCE</scope>
    <source>
        <strain evidence="1">AT1</strain>
    </source>
</reference>
<accession>A0ACC0L971</accession>
<evidence type="ECO:0000313" key="2">
    <source>
        <dbReference type="Proteomes" id="UP001062846"/>
    </source>
</evidence>
<protein>
    <submittedName>
        <fullName evidence="1">Uncharacterized protein</fullName>
    </submittedName>
</protein>
<name>A0ACC0L971_RHOML</name>
<sequence>MAHTNFLLAYFFDHFHSIAPVPLAFQASGQRSRAERWQGTSSNASWYEVCDMEANFTMRPNNIAAPGVMGVGSCLLPATSSLSAASGGDSVAVAVVNSTLIALPGWLSFLNNEAAGVVVYRPDRFAKQLGFDQRVPGPAPSMPSFVES</sequence>
<dbReference type="EMBL" id="CM046400">
    <property type="protein sequence ID" value="KAI8524922.1"/>
    <property type="molecule type" value="Genomic_DNA"/>
</dbReference>
<evidence type="ECO:0000313" key="1">
    <source>
        <dbReference type="EMBL" id="KAI8524922.1"/>
    </source>
</evidence>
<comment type="caution">
    <text evidence="1">The sequence shown here is derived from an EMBL/GenBank/DDBJ whole genome shotgun (WGS) entry which is preliminary data.</text>
</comment>
<dbReference type="Proteomes" id="UP001062846">
    <property type="component" value="Chromosome 13"/>
</dbReference>
<proteinExistence type="predicted"/>
<keyword evidence="2" id="KW-1185">Reference proteome</keyword>
<gene>
    <name evidence="1" type="ORF">RHMOL_Rhmol13G0187200</name>
</gene>
<organism evidence="1 2">
    <name type="scientific">Rhododendron molle</name>
    <name type="common">Chinese azalea</name>
    <name type="synonym">Azalea mollis</name>
    <dbReference type="NCBI Taxonomy" id="49168"/>
    <lineage>
        <taxon>Eukaryota</taxon>
        <taxon>Viridiplantae</taxon>
        <taxon>Streptophyta</taxon>
        <taxon>Embryophyta</taxon>
        <taxon>Tracheophyta</taxon>
        <taxon>Spermatophyta</taxon>
        <taxon>Magnoliopsida</taxon>
        <taxon>eudicotyledons</taxon>
        <taxon>Gunneridae</taxon>
        <taxon>Pentapetalae</taxon>
        <taxon>asterids</taxon>
        <taxon>Ericales</taxon>
        <taxon>Ericaceae</taxon>
        <taxon>Ericoideae</taxon>
        <taxon>Rhodoreae</taxon>
        <taxon>Rhododendron</taxon>
    </lineage>
</organism>